<comment type="similarity">
    <text evidence="3">Belongs to the PTH2 family.</text>
</comment>
<evidence type="ECO:0000313" key="7">
    <source>
        <dbReference type="EMBL" id="CAF0805333.1"/>
    </source>
</evidence>
<gene>
    <name evidence="7" type="ORF">GPM918_LOCUS3742</name>
    <name evidence="8" type="ORF">OVA965_LOCUS7626</name>
    <name evidence="9" type="ORF">SRO942_LOCUS3751</name>
    <name evidence="10" type="ORF">TMI583_LOCUS7619</name>
</gene>
<feature type="region of interest" description="Disordered" evidence="5">
    <location>
        <begin position="224"/>
        <end position="261"/>
    </location>
</feature>
<dbReference type="Gene3D" id="1.10.8.10">
    <property type="entry name" value="DNA helicase RuvA subunit, C-terminal domain"/>
    <property type="match status" value="1"/>
</dbReference>
<evidence type="ECO:0000256" key="2">
    <source>
        <dbReference type="ARBA" id="ARBA00022801"/>
    </source>
</evidence>
<comment type="catalytic activity">
    <reaction evidence="4">
        <text>an N-acyl-L-alpha-aminoacyl-tRNA + H2O = an N-acyl-L-amino acid + a tRNA + H(+)</text>
        <dbReference type="Rhea" id="RHEA:54448"/>
        <dbReference type="Rhea" id="RHEA-COMP:10123"/>
        <dbReference type="Rhea" id="RHEA-COMP:13883"/>
        <dbReference type="ChEBI" id="CHEBI:15377"/>
        <dbReference type="ChEBI" id="CHEBI:15378"/>
        <dbReference type="ChEBI" id="CHEBI:59874"/>
        <dbReference type="ChEBI" id="CHEBI:78442"/>
        <dbReference type="ChEBI" id="CHEBI:138191"/>
        <dbReference type="EC" id="3.1.1.29"/>
    </reaction>
</comment>
<dbReference type="OrthoDB" id="1733656at2759"/>
<dbReference type="InterPro" id="IPR023476">
    <property type="entry name" value="Pep_tRNA_hydro_II_dom_sf"/>
</dbReference>
<dbReference type="GO" id="GO:0005829">
    <property type="term" value="C:cytosol"/>
    <property type="evidence" value="ECO:0007669"/>
    <property type="project" value="TreeGrafter"/>
</dbReference>
<dbReference type="EMBL" id="CAJOBC010000476">
    <property type="protein sequence ID" value="CAF3590901.1"/>
    <property type="molecule type" value="Genomic_DNA"/>
</dbReference>
<dbReference type="EC" id="3.1.1.29" evidence="1"/>
<evidence type="ECO:0000256" key="5">
    <source>
        <dbReference type="SAM" id="MobiDB-lite"/>
    </source>
</evidence>
<dbReference type="Pfam" id="PF01981">
    <property type="entry name" value="PTH2"/>
    <property type="match status" value="1"/>
</dbReference>
<comment type="caution">
    <text evidence="7">The sequence shown here is derived from an EMBL/GenBank/DDBJ whole genome shotgun (WGS) entry which is preliminary data.</text>
</comment>
<evidence type="ECO:0000256" key="4">
    <source>
        <dbReference type="ARBA" id="ARBA00048707"/>
    </source>
</evidence>
<name>A0A813STX3_9BILA</name>
<dbReference type="PANTHER" id="PTHR12649:SF11">
    <property type="entry name" value="PEPTIDYL-TRNA HYDROLASE 2, MITOCHONDRIAL"/>
    <property type="match status" value="1"/>
</dbReference>
<organism evidence="7 11">
    <name type="scientific">Didymodactylos carnosus</name>
    <dbReference type="NCBI Taxonomy" id="1234261"/>
    <lineage>
        <taxon>Eukaryota</taxon>
        <taxon>Metazoa</taxon>
        <taxon>Spiralia</taxon>
        <taxon>Gnathifera</taxon>
        <taxon>Rotifera</taxon>
        <taxon>Eurotatoria</taxon>
        <taxon>Bdelloidea</taxon>
        <taxon>Philodinida</taxon>
        <taxon>Philodinidae</taxon>
        <taxon>Didymodactylos</taxon>
    </lineage>
</organism>
<dbReference type="Proteomes" id="UP000677228">
    <property type="component" value="Unassembled WGS sequence"/>
</dbReference>
<sequence length="296" mass="32617">MAENFPSFNGFTTPKNDVNSEYLATLIEMGIPNDLARQALILVENRSLEEALSIVFNEPSPSALRTTFENSREQAIQANFSGVSFQAVESDSDSEIDKMYKMLFVVNGSLKMSSGKMCAQVAHAAVDLYSQLNDQRSKALNYWTRYGQTKIVVRGNSAEELFEIQSQASRTKGIVTAIIQDAGRTEIETSSVTCLGLFGTNSNLDPITGHLKLMHDCLKCSNNDSITKMNSDGRQRQTTKRARGKQKNDIKGEESPAEDSTVVAINSQSDILDVQSTITNTDGHVKQTETEIVEIK</sequence>
<dbReference type="Proteomes" id="UP000663829">
    <property type="component" value="Unassembled WGS sequence"/>
</dbReference>
<evidence type="ECO:0000259" key="6">
    <source>
        <dbReference type="PROSITE" id="PS50030"/>
    </source>
</evidence>
<dbReference type="InterPro" id="IPR009060">
    <property type="entry name" value="UBA-like_sf"/>
</dbReference>
<evidence type="ECO:0000313" key="9">
    <source>
        <dbReference type="EMBL" id="CAF3590901.1"/>
    </source>
</evidence>
<dbReference type="PANTHER" id="PTHR12649">
    <property type="entry name" value="PEPTIDYL-TRNA HYDROLASE 2"/>
    <property type="match status" value="1"/>
</dbReference>
<reference evidence="7" key="1">
    <citation type="submission" date="2021-02" db="EMBL/GenBank/DDBJ databases">
        <authorList>
            <person name="Nowell W R."/>
        </authorList>
    </citation>
    <scope>NUCLEOTIDE SEQUENCE</scope>
</reference>
<evidence type="ECO:0000256" key="3">
    <source>
        <dbReference type="ARBA" id="ARBA00038050"/>
    </source>
</evidence>
<dbReference type="EMBL" id="CAJNOQ010000474">
    <property type="protein sequence ID" value="CAF0805333.1"/>
    <property type="molecule type" value="Genomic_DNA"/>
</dbReference>
<evidence type="ECO:0000313" key="8">
    <source>
        <dbReference type="EMBL" id="CAF0860844.1"/>
    </source>
</evidence>
<evidence type="ECO:0000313" key="10">
    <source>
        <dbReference type="EMBL" id="CAF3645667.1"/>
    </source>
</evidence>
<keyword evidence="2" id="KW-0378">Hydrolase</keyword>
<dbReference type="GO" id="GO:0004045">
    <property type="term" value="F:peptidyl-tRNA hydrolase activity"/>
    <property type="evidence" value="ECO:0007669"/>
    <property type="project" value="UniProtKB-EC"/>
</dbReference>
<dbReference type="Gene3D" id="3.40.1490.10">
    <property type="entry name" value="Bit1"/>
    <property type="match status" value="1"/>
</dbReference>
<dbReference type="Proteomes" id="UP000681722">
    <property type="component" value="Unassembled WGS sequence"/>
</dbReference>
<dbReference type="NCBIfam" id="TIGR00283">
    <property type="entry name" value="arch_pth2"/>
    <property type="match status" value="1"/>
</dbReference>
<keyword evidence="11" id="KW-1185">Reference proteome</keyword>
<evidence type="ECO:0000313" key="11">
    <source>
        <dbReference type="Proteomes" id="UP000663829"/>
    </source>
</evidence>
<dbReference type="SUPFAM" id="SSF102462">
    <property type="entry name" value="Peptidyl-tRNA hydrolase II"/>
    <property type="match status" value="1"/>
</dbReference>
<dbReference type="Proteomes" id="UP000682733">
    <property type="component" value="Unassembled WGS sequence"/>
</dbReference>
<proteinExistence type="inferred from homology"/>
<dbReference type="CDD" id="cd02430">
    <property type="entry name" value="PTH2"/>
    <property type="match status" value="1"/>
</dbReference>
<dbReference type="InterPro" id="IPR002833">
    <property type="entry name" value="PTH2"/>
</dbReference>
<dbReference type="Pfam" id="PF22562">
    <property type="entry name" value="UBA_7"/>
    <property type="match status" value="1"/>
</dbReference>
<dbReference type="SUPFAM" id="SSF46934">
    <property type="entry name" value="UBA-like"/>
    <property type="match status" value="1"/>
</dbReference>
<dbReference type="InterPro" id="IPR015940">
    <property type="entry name" value="UBA"/>
</dbReference>
<evidence type="ECO:0000256" key="1">
    <source>
        <dbReference type="ARBA" id="ARBA00013260"/>
    </source>
</evidence>
<dbReference type="EMBL" id="CAJOBA010002458">
    <property type="protein sequence ID" value="CAF3645667.1"/>
    <property type="molecule type" value="Genomic_DNA"/>
</dbReference>
<protein>
    <recommendedName>
        <fullName evidence="1">peptidyl-tRNA hydrolase</fullName>
        <ecNumber evidence="1">3.1.1.29</ecNumber>
    </recommendedName>
</protein>
<accession>A0A813STX3</accession>
<dbReference type="FunFam" id="3.40.1490.10:FF:000002">
    <property type="entry name" value="Peptidyl-tRNA hydrolase 2, mitochondrial"/>
    <property type="match status" value="1"/>
</dbReference>
<dbReference type="AlphaFoldDB" id="A0A813STX3"/>
<dbReference type="EMBL" id="CAJNOK010002459">
    <property type="protein sequence ID" value="CAF0860844.1"/>
    <property type="molecule type" value="Genomic_DNA"/>
</dbReference>
<feature type="domain" description="UBA" evidence="6">
    <location>
        <begin position="17"/>
        <end position="58"/>
    </location>
</feature>
<dbReference type="PROSITE" id="PS50030">
    <property type="entry name" value="UBA"/>
    <property type="match status" value="1"/>
</dbReference>